<evidence type="ECO:0000256" key="1">
    <source>
        <dbReference type="ARBA" id="ARBA00023015"/>
    </source>
</evidence>
<proteinExistence type="predicted"/>
<sequence>MVSRLIDGRWQPGQMLPSEQQIALEMGVSQGTVRKALDALAADSLVVRRQGRGTFVAEPEAGRLLFKFFKLTADDGSRRLPDSILNSLAKTKSAAAARAKLKLPPRSSVWQLDRTRFLEGRPVIAETITLPVTRFAGLDRVEMVPNNVYSLYATRFGLTVGHAVERVKAVAASAADAEQLGCPEGTPLLLIDRIAYGLDEAPIEWRVSRCLTDSFHYLIDLK</sequence>
<dbReference type="InterPro" id="IPR000524">
    <property type="entry name" value="Tscrpt_reg_HTH_GntR"/>
</dbReference>
<reference evidence="5" key="1">
    <citation type="submission" date="2019-03" db="EMBL/GenBank/DDBJ databases">
        <title>Afifella sp. nov., isolated from activated sludge.</title>
        <authorList>
            <person name="Li Q."/>
            <person name="Liu Y."/>
        </authorList>
    </citation>
    <scope>NUCLEOTIDE SEQUENCE</scope>
    <source>
        <strain evidence="5">L72</strain>
    </source>
</reference>
<dbReference type="GO" id="GO:0003700">
    <property type="term" value="F:DNA-binding transcription factor activity"/>
    <property type="evidence" value="ECO:0007669"/>
    <property type="project" value="InterPro"/>
</dbReference>
<dbReference type="InterPro" id="IPR050679">
    <property type="entry name" value="Bact_HTH_transcr_reg"/>
</dbReference>
<comment type="caution">
    <text evidence="5">The sequence shown here is derived from an EMBL/GenBank/DDBJ whole genome shotgun (WGS) entry which is preliminary data.</text>
</comment>
<gene>
    <name evidence="5" type="ORF">E4O86_11175</name>
</gene>
<keyword evidence="3" id="KW-0804">Transcription</keyword>
<dbReference type="SUPFAM" id="SSF46785">
    <property type="entry name" value="Winged helix' DNA-binding domain"/>
    <property type="match status" value="1"/>
</dbReference>
<dbReference type="GO" id="GO:0045892">
    <property type="term" value="P:negative regulation of DNA-templated transcription"/>
    <property type="evidence" value="ECO:0007669"/>
    <property type="project" value="TreeGrafter"/>
</dbReference>
<dbReference type="InterPro" id="IPR036390">
    <property type="entry name" value="WH_DNA-bd_sf"/>
</dbReference>
<evidence type="ECO:0000313" key="5">
    <source>
        <dbReference type="EMBL" id="MYZ48273.1"/>
    </source>
</evidence>
<evidence type="ECO:0000256" key="3">
    <source>
        <dbReference type="ARBA" id="ARBA00023163"/>
    </source>
</evidence>
<dbReference type="PANTHER" id="PTHR44846">
    <property type="entry name" value="MANNOSYL-D-GLYCERATE TRANSPORT/METABOLISM SYSTEM REPRESSOR MNGR-RELATED"/>
    <property type="match status" value="1"/>
</dbReference>
<accession>A0A964WTR7</accession>
<dbReference type="CDD" id="cd07377">
    <property type="entry name" value="WHTH_GntR"/>
    <property type="match status" value="1"/>
</dbReference>
<dbReference type="EMBL" id="SPKJ01000033">
    <property type="protein sequence ID" value="MYZ48273.1"/>
    <property type="molecule type" value="Genomic_DNA"/>
</dbReference>
<dbReference type="AlphaFoldDB" id="A0A964WTR7"/>
<protein>
    <submittedName>
        <fullName evidence="5">GntR family transcriptional regulator</fullName>
    </submittedName>
</protein>
<name>A0A964WTR7_9HYPH</name>
<feature type="domain" description="HTH gntR-type" evidence="4">
    <location>
        <begin position="1"/>
        <end position="59"/>
    </location>
</feature>
<dbReference type="Proteomes" id="UP000773614">
    <property type="component" value="Unassembled WGS sequence"/>
</dbReference>
<dbReference type="SMART" id="SM00866">
    <property type="entry name" value="UTRA"/>
    <property type="match status" value="1"/>
</dbReference>
<keyword evidence="2" id="KW-0238">DNA-binding</keyword>
<dbReference type="InterPro" id="IPR011663">
    <property type="entry name" value="UTRA"/>
</dbReference>
<dbReference type="GO" id="GO:0003677">
    <property type="term" value="F:DNA binding"/>
    <property type="evidence" value="ECO:0007669"/>
    <property type="project" value="UniProtKB-KW"/>
</dbReference>
<keyword evidence="1" id="KW-0805">Transcription regulation</keyword>
<organism evidence="5 6">
    <name type="scientific">Propylenella binzhouense</name>
    <dbReference type="NCBI Taxonomy" id="2555902"/>
    <lineage>
        <taxon>Bacteria</taxon>
        <taxon>Pseudomonadati</taxon>
        <taxon>Pseudomonadota</taxon>
        <taxon>Alphaproteobacteria</taxon>
        <taxon>Hyphomicrobiales</taxon>
        <taxon>Propylenellaceae</taxon>
        <taxon>Propylenella</taxon>
    </lineage>
</organism>
<dbReference type="SUPFAM" id="SSF64288">
    <property type="entry name" value="Chorismate lyase-like"/>
    <property type="match status" value="1"/>
</dbReference>
<dbReference type="SMART" id="SM00345">
    <property type="entry name" value="HTH_GNTR"/>
    <property type="match status" value="1"/>
</dbReference>
<dbReference type="Gene3D" id="3.40.1410.10">
    <property type="entry name" value="Chorismate lyase-like"/>
    <property type="match status" value="1"/>
</dbReference>
<dbReference type="PROSITE" id="PS50949">
    <property type="entry name" value="HTH_GNTR"/>
    <property type="match status" value="1"/>
</dbReference>
<evidence type="ECO:0000313" key="6">
    <source>
        <dbReference type="Proteomes" id="UP000773614"/>
    </source>
</evidence>
<dbReference type="InterPro" id="IPR028978">
    <property type="entry name" value="Chorismate_lyase_/UTRA_dom_sf"/>
</dbReference>
<dbReference type="PANTHER" id="PTHR44846:SF1">
    <property type="entry name" value="MANNOSYL-D-GLYCERATE TRANSPORT_METABOLISM SYSTEM REPRESSOR MNGR-RELATED"/>
    <property type="match status" value="1"/>
</dbReference>
<dbReference type="PRINTS" id="PR00035">
    <property type="entry name" value="HTHGNTR"/>
</dbReference>
<dbReference type="OrthoDB" id="7173258at2"/>
<evidence type="ECO:0000256" key="2">
    <source>
        <dbReference type="ARBA" id="ARBA00023125"/>
    </source>
</evidence>
<keyword evidence="6" id="KW-1185">Reference proteome</keyword>
<dbReference type="InterPro" id="IPR036388">
    <property type="entry name" value="WH-like_DNA-bd_sf"/>
</dbReference>
<dbReference type="Pfam" id="PF00392">
    <property type="entry name" value="GntR"/>
    <property type="match status" value="1"/>
</dbReference>
<evidence type="ECO:0000259" key="4">
    <source>
        <dbReference type="PROSITE" id="PS50949"/>
    </source>
</evidence>
<dbReference type="Gene3D" id="1.10.10.10">
    <property type="entry name" value="Winged helix-like DNA-binding domain superfamily/Winged helix DNA-binding domain"/>
    <property type="match status" value="1"/>
</dbReference>
<dbReference type="Pfam" id="PF07702">
    <property type="entry name" value="UTRA"/>
    <property type="match status" value="1"/>
</dbReference>